<dbReference type="eggNOG" id="COG1063">
    <property type="taxonomic scope" value="Bacteria"/>
</dbReference>
<sequence>MKAYSLKGIGQLEYVDVPMPVMQSGWALVQVGAAGICGSDIPRIFSTGTYHFPTIPGHEFSGRVVDVFDRQNQRWIGKRVGIFPLIPCKKCMSCQNKEYEMCSDYDYLGSRRDGGFAEYTAVPVWNMIELPDNISMNEAAMLEPAAVALHAVRRIRLPHNSVVALLGLGTIGIMITQWLHIFGIHKVYTTGHNPGHGSLMQQIVSADYEYINIDNSQNKDMQTVSENEAVSQIIDSTKGQGVSIAVDCIGTSASLDQCIKCVRPGGQILIVGNPKENIFLDKDIYWKILRKQIHLTGTWNSSFFHDAKDDWHQVIASASNRTFQMSALITHRLSFDKLHLGLDIARSHNQYHNKIMICNDL</sequence>
<dbReference type="InterPro" id="IPR036291">
    <property type="entry name" value="NAD(P)-bd_dom_sf"/>
</dbReference>
<dbReference type="CDD" id="cd08236">
    <property type="entry name" value="sugar_DH"/>
    <property type="match status" value="1"/>
</dbReference>
<organism evidence="5 6">
    <name type="scientific">Eubacterium plexicaudatum ASF492</name>
    <dbReference type="NCBI Taxonomy" id="1235802"/>
    <lineage>
        <taxon>Bacteria</taxon>
        <taxon>Bacillati</taxon>
        <taxon>Bacillota</taxon>
        <taxon>Clostridia</taxon>
        <taxon>Eubacteriales</taxon>
        <taxon>Eubacteriaceae</taxon>
        <taxon>Eubacterium</taxon>
    </lineage>
</organism>
<dbReference type="PANTHER" id="PTHR43401">
    <property type="entry name" value="L-THREONINE 3-DEHYDROGENASE"/>
    <property type="match status" value="1"/>
</dbReference>
<feature type="domain" description="Alcohol dehydrogenase-like C-terminal" evidence="3">
    <location>
        <begin position="171"/>
        <end position="316"/>
    </location>
</feature>
<evidence type="ECO:0000259" key="3">
    <source>
        <dbReference type="Pfam" id="PF00107"/>
    </source>
</evidence>
<evidence type="ECO:0000313" key="6">
    <source>
        <dbReference type="Proteomes" id="UP000012589"/>
    </source>
</evidence>
<keyword evidence="1" id="KW-0560">Oxidoreductase</keyword>
<keyword evidence="2" id="KW-1133">Transmembrane helix</keyword>
<comment type="caution">
    <text evidence="5">The sequence shown here is derived from an EMBL/GenBank/DDBJ whole genome shotgun (WGS) entry which is preliminary data.</text>
</comment>
<dbReference type="Gene3D" id="3.90.180.10">
    <property type="entry name" value="Medium-chain alcohol dehydrogenases, catalytic domain"/>
    <property type="match status" value="1"/>
</dbReference>
<dbReference type="STRING" id="1235802.C823_01256"/>
<dbReference type="SUPFAM" id="SSF51735">
    <property type="entry name" value="NAD(P)-binding Rossmann-fold domains"/>
    <property type="match status" value="1"/>
</dbReference>
<evidence type="ECO:0000259" key="4">
    <source>
        <dbReference type="Pfam" id="PF08240"/>
    </source>
</evidence>
<dbReference type="EMBL" id="AQFT01000038">
    <property type="protein sequence ID" value="EMZ33975.1"/>
    <property type="molecule type" value="Genomic_DNA"/>
</dbReference>
<dbReference type="GO" id="GO:0016491">
    <property type="term" value="F:oxidoreductase activity"/>
    <property type="evidence" value="ECO:0007669"/>
    <property type="project" value="UniProtKB-KW"/>
</dbReference>
<accession>N2B6H1</accession>
<keyword evidence="2" id="KW-0472">Membrane</keyword>
<keyword evidence="2" id="KW-0812">Transmembrane</keyword>
<evidence type="ECO:0000313" key="5">
    <source>
        <dbReference type="EMBL" id="EMZ33975.1"/>
    </source>
</evidence>
<dbReference type="Gene3D" id="3.40.50.720">
    <property type="entry name" value="NAD(P)-binding Rossmann-like Domain"/>
    <property type="match status" value="1"/>
</dbReference>
<name>N2B6H1_9FIRM</name>
<evidence type="ECO:0008006" key="7">
    <source>
        <dbReference type="Google" id="ProtNLM"/>
    </source>
</evidence>
<dbReference type="AlphaFoldDB" id="N2B6H1"/>
<gene>
    <name evidence="5" type="ORF">C823_01256</name>
</gene>
<reference evidence="5 6" key="1">
    <citation type="journal article" date="2014" name="Genome Announc.">
        <title>Draft genome sequences of the altered schaedler flora, a defined bacterial community from gnotobiotic mice.</title>
        <authorList>
            <person name="Wannemuehler M.J."/>
            <person name="Overstreet A.M."/>
            <person name="Ward D.V."/>
            <person name="Phillips G.J."/>
        </authorList>
    </citation>
    <scope>NUCLEOTIDE SEQUENCE [LARGE SCALE GENOMIC DNA]</scope>
    <source>
        <strain evidence="5 6">ASF492</strain>
    </source>
</reference>
<dbReference type="Pfam" id="PF00107">
    <property type="entry name" value="ADH_zinc_N"/>
    <property type="match status" value="1"/>
</dbReference>
<proteinExistence type="predicted"/>
<protein>
    <recommendedName>
        <fullName evidence="7">Galactitol-1-phosphate 5-dehydrogenase</fullName>
    </recommendedName>
</protein>
<dbReference type="InterPro" id="IPR011032">
    <property type="entry name" value="GroES-like_sf"/>
</dbReference>
<dbReference type="InterPro" id="IPR050129">
    <property type="entry name" value="Zn_alcohol_dh"/>
</dbReference>
<dbReference type="SUPFAM" id="SSF50129">
    <property type="entry name" value="GroES-like"/>
    <property type="match status" value="1"/>
</dbReference>
<dbReference type="OrthoDB" id="9769198at2"/>
<evidence type="ECO:0000256" key="1">
    <source>
        <dbReference type="ARBA" id="ARBA00023002"/>
    </source>
</evidence>
<dbReference type="InterPro" id="IPR013149">
    <property type="entry name" value="ADH-like_C"/>
</dbReference>
<dbReference type="PANTHER" id="PTHR43401:SF2">
    <property type="entry name" value="L-THREONINE 3-DEHYDROGENASE"/>
    <property type="match status" value="1"/>
</dbReference>
<feature type="domain" description="Alcohol dehydrogenase-like N-terminal" evidence="4">
    <location>
        <begin position="24"/>
        <end position="132"/>
    </location>
</feature>
<evidence type="ECO:0000256" key="2">
    <source>
        <dbReference type="SAM" id="Phobius"/>
    </source>
</evidence>
<dbReference type="InterPro" id="IPR013154">
    <property type="entry name" value="ADH-like_N"/>
</dbReference>
<dbReference type="PATRIC" id="fig|1235802.3.peg.1343"/>
<dbReference type="HOGENOM" id="CLU_026673_11_0_9"/>
<dbReference type="Pfam" id="PF08240">
    <property type="entry name" value="ADH_N"/>
    <property type="match status" value="1"/>
</dbReference>
<dbReference type="Proteomes" id="UP000012589">
    <property type="component" value="Unassembled WGS sequence"/>
</dbReference>
<feature type="transmembrane region" description="Helical" evidence="2">
    <location>
        <begin position="162"/>
        <end position="183"/>
    </location>
</feature>
<keyword evidence="6" id="KW-1185">Reference proteome</keyword>